<evidence type="ECO:0000313" key="1">
    <source>
        <dbReference type="EMBL" id="KIO33101.1"/>
    </source>
</evidence>
<evidence type="ECO:0008006" key="3">
    <source>
        <dbReference type="Google" id="ProtNLM"/>
    </source>
</evidence>
<name>A0A0C3QUL1_9AGAM</name>
<dbReference type="OrthoDB" id="2322499at2759"/>
<dbReference type="EMBL" id="KN822950">
    <property type="protein sequence ID" value="KIO33101.1"/>
    <property type="molecule type" value="Genomic_DNA"/>
</dbReference>
<gene>
    <name evidence="1" type="ORF">M407DRAFT_235976</name>
</gene>
<evidence type="ECO:0000313" key="2">
    <source>
        <dbReference type="Proteomes" id="UP000054248"/>
    </source>
</evidence>
<dbReference type="HOGENOM" id="CLU_1246156_0_0_1"/>
<dbReference type="STRING" id="1051891.A0A0C3QUL1"/>
<proteinExistence type="predicted"/>
<accession>A0A0C3QUL1</accession>
<protein>
    <recommendedName>
        <fullName evidence="3">F-box domain-containing protein</fullName>
    </recommendedName>
</protein>
<reference evidence="2" key="2">
    <citation type="submission" date="2015-01" db="EMBL/GenBank/DDBJ databases">
        <title>Evolutionary Origins and Diversification of the Mycorrhizal Mutualists.</title>
        <authorList>
            <consortium name="DOE Joint Genome Institute"/>
            <consortium name="Mycorrhizal Genomics Consortium"/>
            <person name="Kohler A."/>
            <person name="Kuo A."/>
            <person name="Nagy L.G."/>
            <person name="Floudas D."/>
            <person name="Copeland A."/>
            <person name="Barry K.W."/>
            <person name="Cichocki N."/>
            <person name="Veneault-Fourrey C."/>
            <person name="LaButti K."/>
            <person name="Lindquist E.A."/>
            <person name="Lipzen A."/>
            <person name="Lundell T."/>
            <person name="Morin E."/>
            <person name="Murat C."/>
            <person name="Riley R."/>
            <person name="Ohm R."/>
            <person name="Sun H."/>
            <person name="Tunlid A."/>
            <person name="Henrissat B."/>
            <person name="Grigoriev I.V."/>
            <person name="Hibbett D.S."/>
            <person name="Martin F."/>
        </authorList>
    </citation>
    <scope>NUCLEOTIDE SEQUENCE [LARGE SCALE GENOMIC DNA]</scope>
    <source>
        <strain evidence="2">MUT 4182</strain>
    </source>
</reference>
<keyword evidence="2" id="KW-1185">Reference proteome</keyword>
<organism evidence="1 2">
    <name type="scientific">Tulasnella calospora MUT 4182</name>
    <dbReference type="NCBI Taxonomy" id="1051891"/>
    <lineage>
        <taxon>Eukaryota</taxon>
        <taxon>Fungi</taxon>
        <taxon>Dikarya</taxon>
        <taxon>Basidiomycota</taxon>
        <taxon>Agaricomycotina</taxon>
        <taxon>Agaricomycetes</taxon>
        <taxon>Cantharellales</taxon>
        <taxon>Tulasnellaceae</taxon>
        <taxon>Tulasnella</taxon>
    </lineage>
</organism>
<dbReference type="Proteomes" id="UP000054248">
    <property type="component" value="Unassembled WGS sequence"/>
</dbReference>
<sequence length="222" mass="25869">MTFRRLSLTSKRLRDILITKEARHIWKTAIAFVPYLAECPTDLNEPQYVCLLYSSECDMTDCTSRGTKLDWFHRVRFCSACHDVKMKNEWSLRFRRGFDIGIERSTAVMVLKYSNSYDVTRLATNYRLYRGNGMGKGDERHHYIEAVKNAGHEYDALSGEEAIMEYLLLLKEKRNYRVQTGTAMVKWKNKQLLLVRMISLQRRMPALKGIPSTSGSTNHSMH</sequence>
<dbReference type="AlphaFoldDB" id="A0A0C3QUL1"/>
<reference evidence="1 2" key="1">
    <citation type="submission" date="2014-04" db="EMBL/GenBank/DDBJ databases">
        <authorList>
            <consortium name="DOE Joint Genome Institute"/>
            <person name="Kuo A."/>
            <person name="Girlanda M."/>
            <person name="Perotto S."/>
            <person name="Kohler A."/>
            <person name="Nagy L.G."/>
            <person name="Floudas D."/>
            <person name="Copeland A."/>
            <person name="Barry K.W."/>
            <person name="Cichocki N."/>
            <person name="Veneault-Fourrey C."/>
            <person name="LaButti K."/>
            <person name="Lindquist E.A."/>
            <person name="Lipzen A."/>
            <person name="Lundell T."/>
            <person name="Morin E."/>
            <person name="Murat C."/>
            <person name="Sun H."/>
            <person name="Tunlid A."/>
            <person name="Henrissat B."/>
            <person name="Grigoriev I.V."/>
            <person name="Hibbett D.S."/>
            <person name="Martin F."/>
            <person name="Nordberg H.P."/>
            <person name="Cantor M.N."/>
            <person name="Hua S.X."/>
        </authorList>
    </citation>
    <scope>NUCLEOTIDE SEQUENCE [LARGE SCALE GENOMIC DNA]</scope>
    <source>
        <strain evidence="1 2">MUT 4182</strain>
    </source>
</reference>